<sequence length="282" mass="31160">RAFLAIILNLLALSLSTTALLGSYWCTGTQKVPKPLCGKSKATKCISVPMPPDAGASNVSSQDVVHYSWETGDDRFAFRYFHTGMWLSCEESMEGPEEKCRSFIELSPPAERALAHRLGGLLLGVSCSPSFPFQRTSFQGWVGKEEDSPLNKPSCIDTRSLWFLAGILWLSLGSEMLYISLLLISFILLMVEMLHTGNPVCGLKLNAFAAVSSVLSGLLGMVAHMMYTQVFQATVSLGPEDWRPHSWDYGWAFYMAWASFTCCMASAVTTLNTYTKTVLEFK</sequence>
<evidence type="ECO:0000256" key="5">
    <source>
        <dbReference type="ARBA" id="ARBA00023136"/>
    </source>
</evidence>
<dbReference type="PANTHER" id="PTHR10671">
    <property type="entry name" value="EPITHELIAL MEMBRANE PROTEIN-RELATED"/>
    <property type="match status" value="1"/>
</dbReference>
<feature type="transmembrane region" description="Helical" evidence="6">
    <location>
        <begin position="251"/>
        <end position="274"/>
    </location>
</feature>
<keyword evidence="4 6" id="KW-1133">Transmembrane helix</keyword>
<dbReference type="FunFam" id="1.20.140.150:FF:000051">
    <property type="entry name" value="Germ cell associated 1"/>
    <property type="match status" value="1"/>
</dbReference>
<gene>
    <name evidence="8" type="ORF">N336_07948</name>
</gene>
<feature type="non-terminal residue" evidence="8">
    <location>
        <position position="282"/>
    </location>
</feature>
<organism evidence="8 9">
    <name type="scientific">Phalacrocorax carbo</name>
    <name type="common">Great cormorant</name>
    <name type="synonym">Pelecanus carbo</name>
    <dbReference type="NCBI Taxonomy" id="9209"/>
    <lineage>
        <taxon>Eukaryota</taxon>
        <taxon>Metazoa</taxon>
        <taxon>Chordata</taxon>
        <taxon>Craniata</taxon>
        <taxon>Vertebrata</taxon>
        <taxon>Euteleostomi</taxon>
        <taxon>Archelosauria</taxon>
        <taxon>Archosauria</taxon>
        <taxon>Dinosauria</taxon>
        <taxon>Saurischia</taxon>
        <taxon>Theropoda</taxon>
        <taxon>Coelurosauria</taxon>
        <taxon>Aves</taxon>
        <taxon>Neognathae</taxon>
        <taxon>Neoaves</taxon>
        <taxon>Aequornithes</taxon>
        <taxon>Suliformes</taxon>
        <taxon>Phalacrocoracidae</taxon>
        <taxon>Phalacrocorax</taxon>
    </lineage>
</organism>
<dbReference type="EMBL" id="KL412358">
    <property type="protein sequence ID" value="KFW73929.1"/>
    <property type="molecule type" value="Genomic_DNA"/>
</dbReference>
<feature type="signal peptide" evidence="7">
    <location>
        <begin position="1"/>
        <end position="19"/>
    </location>
</feature>
<name>A0A093RSX7_PHACA</name>
<dbReference type="Pfam" id="PF00822">
    <property type="entry name" value="PMP22_Claudin"/>
    <property type="match status" value="1"/>
</dbReference>
<evidence type="ECO:0000256" key="3">
    <source>
        <dbReference type="ARBA" id="ARBA00022692"/>
    </source>
</evidence>
<protein>
    <submittedName>
        <fullName evidence="8">Germ cell-specific 1</fullName>
    </submittedName>
</protein>
<comment type="subcellular location">
    <subcellularLocation>
        <location evidence="1">Membrane</location>
        <topology evidence="1">Multi-pass membrane protein</topology>
    </subcellularLocation>
</comment>
<evidence type="ECO:0000256" key="4">
    <source>
        <dbReference type="ARBA" id="ARBA00022989"/>
    </source>
</evidence>
<dbReference type="Gene3D" id="1.20.140.150">
    <property type="match status" value="1"/>
</dbReference>
<proteinExistence type="inferred from homology"/>
<keyword evidence="7" id="KW-0732">Signal</keyword>
<evidence type="ECO:0000313" key="8">
    <source>
        <dbReference type="EMBL" id="KFW73929.1"/>
    </source>
</evidence>
<accession>A0A093RSX7</accession>
<keyword evidence="3 6" id="KW-0812">Transmembrane</keyword>
<dbReference type="InterPro" id="IPR004031">
    <property type="entry name" value="PMP22/EMP/MP20/Claudin"/>
</dbReference>
<dbReference type="PANTHER" id="PTHR10671:SF43">
    <property type="entry name" value="GERM CELL-SPECIFIC GENE 1 PROTEIN"/>
    <property type="match status" value="1"/>
</dbReference>
<dbReference type="Proteomes" id="UP000053238">
    <property type="component" value="Unassembled WGS sequence"/>
</dbReference>
<feature type="non-terminal residue" evidence="8">
    <location>
        <position position="1"/>
    </location>
</feature>
<evidence type="ECO:0000256" key="2">
    <source>
        <dbReference type="ARBA" id="ARBA00007425"/>
    </source>
</evidence>
<evidence type="ECO:0000256" key="6">
    <source>
        <dbReference type="SAM" id="Phobius"/>
    </source>
</evidence>
<keyword evidence="9" id="KW-1185">Reference proteome</keyword>
<keyword evidence="5 6" id="KW-0472">Membrane</keyword>
<feature type="chain" id="PRO_5001890968" evidence="7">
    <location>
        <begin position="20"/>
        <end position="282"/>
    </location>
</feature>
<dbReference type="Pfam" id="PF07803">
    <property type="entry name" value="GSG-1"/>
    <property type="match status" value="1"/>
</dbReference>
<dbReference type="AlphaFoldDB" id="A0A093RSX7"/>
<evidence type="ECO:0000256" key="1">
    <source>
        <dbReference type="ARBA" id="ARBA00004141"/>
    </source>
</evidence>
<comment type="similarity">
    <text evidence="2">Belongs to the GSG1 family.</text>
</comment>
<evidence type="ECO:0000313" key="9">
    <source>
        <dbReference type="Proteomes" id="UP000053238"/>
    </source>
</evidence>
<feature type="transmembrane region" description="Helical" evidence="6">
    <location>
        <begin position="161"/>
        <end position="191"/>
    </location>
</feature>
<feature type="transmembrane region" description="Helical" evidence="6">
    <location>
        <begin position="203"/>
        <end position="227"/>
    </location>
</feature>
<dbReference type="GO" id="GO:0005886">
    <property type="term" value="C:plasma membrane"/>
    <property type="evidence" value="ECO:0007669"/>
    <property type="project" value="TreeGrafter"/>
</dbReference>
<evidence type="ECO:0000256" key="7">
    <source>
        <dbReference type="SAM" id="SignalP"/>
    </source>
</evidence>
<reference evidence="8 9" key="1">
    <citation type="submission" date="2014-04" db="EMBL/GenBank/DDBJ databases">
        <title>Genome evolution of avian class.</title>
        <authorList>
            <person name="Zhang G."/>
            <person name="Li C."/>
        </authorList>
    </citation>
    <scope>NUCLEOTIDE SEQUENCE [LARGE SCALE GENOMIC DNA]</scope>
    <source>
        <strain evidence="8">BGI_N336</strain>
    </source>
</reference>
<dbReference type="InterPro" id="IPR012478">
    <property type="entry name" value="GSG-1"/>
</dbReference>
<dbReference type="InterPro" id="IPR050579">
    <property type="entry name" value="PMP-22/EMP/MP20-like"/>
</dbReference>